<organism evidence="1 2">
    <name type="scientific">Dreissena polymorpha</name>
    <name type="common">Zebra mussel</name>
    <name type="synonym">Mytilus polymorpha</name>
    <dbReference type="NCBI Taxonomy" id="45954"/>
    <lineage>
        <taxon>Eukaryota</taxon>
        <taxon>Metazoa</taxon>
        <taxon>Spiralia</taxon>
        <taxon>Lophotrochozoa</taxon>
        <taxon>Mollusca</taxon>
        <taxon>Bivalvia</taxon>
        <taxon>Autobranchia</taxon>
        <taxon>Heteroconchia</taxon>
        <taxon>Euheterodonta</taxon>
        <taxon>Imparidentia</taxon>
        <taxon>Neoheterodontei</taxon>
        <taxon>Myida</taxon>
        <taxon>Dreissenoidea</taxon>
        <taxon>Dreissenidae</taxon>
        <taxon>Dreissena</taxon>
    </lineage>
</organism>
<dbReference type="EMBL" id="JAIWYP010000012">
    <property type="protein sequence ID" value="KAH3725829.1"/>
    <property type="molecule type" value="Genomic_DNA"/>
</dbReference>
<name>A0A9D4HNK3_DREPO</name>
<dbReference type="Proteomes" id="UP000828390">
    <property type="component" value="Unassembled WGS sequence"/>
</dbReference>
<sequence>MIDIRTTVFENNNFSLNEYNYVETDGVAIGSRLGENCACSYLRKLNEELMTANKVPAFYKRFKDDGFGIWLGTAREL</sequence>
<gene>
    <name evidence="1" type="ORF">DPMN_051680</name>
</gene>
<accession>A0A9D4HNK3</accession>
<dbReference type="AlphaFoldDB" id="A0A9D4HNK3"/>
<reference evidence="1" key="2">
    <citation type="submission" date="2020-11" db="EMBL/GenBank/DDBJ databases">
        <authorList>
            <person name="McCartney M.A."/>
            <person name="Auch B."/>
            <person name="Kono T."/>
            <person name="Mallez S."/>
            <person name="Becker A."/>
            <person name="Gohl D.M."/>
            <person name="Silverstein K.A.T."/>
            <person name="Koren S."/>
            <person name="Bechman K.B."/>
            <person name="Herman A."/>
            <person name="Abrahante J.E."/>
            <person name="Garbe J."/>
        </authorList>
    </citation>
    <scope>NUCLEOTIDE SEQUENCE</scope>
    <source>
        <strain evidence="1">Duluth1</strain>
        <tissue evidence="1">Whole animal</tissue>
    </source>
</reference>
<proteinExistence type="predicted"/>
<evidence type="ECO:0000313" key="2">
    <source>
        <dbReference type="Proteomes" id="UP000828390"/>
    </source>
</evidence>
<evidence type="ECO:0000313" key="1">
    <source>
        <dbReference type="EMBL" id="KAH3725829.1"/>
    </source>
</evidence>
<keyword evidence="2" id="KW-1185">Reference proteome</keyword>
<comment type="caution">
    <text evidence="1">The sequence shown here is derived from an EMBL/GenBank/DDBJ whole genome shotgun (WGS) entry which is preliminary data.</text>
</comment>
<protein>
    <submittedName>
        <fullName evidence="1">Uncharacterized protein</fullName>
    </submittedName>
</protein>
<reference evidence="1" key="1">
    <citation type="journal article" date="2019" name="bioRxiv">
        <title>The Genome of the Zebra Mussel, Dreissena polymorpha: A Resource for Invasive Species Research.</title>
        <authorList>
            <person name="McCartney M.A."/>
            <person name="Auch B."/>
            <person name="Kono T."/>
            <person name="Mallez S."/>
            <person name="Zhang Y."/>
            <person name="Obille A."/>
            <person name="Becker A."/>
            <person name="Abrahante J.E."/>
            <person name="Garbe J."/>
            <person name="Badalamenti J.P."/>
            <person name="Herman A."/>
            <person name="Mangelson H."/>
            <person name="Liachko I."/>
            <person name="Sullivan S."/>
            <person name="Sone E.D."/>
            <person name="Koren S."/>
            <person name="Silverstein K.A.T."/>
            <person name="Beckman K.B."/>
            <person name="Gohl D.M."/>
        </authorList>
    </citation>
    <scope>NUCLEOTIDE SEQUENCE</scope>
    <source>
        <strain evidence="1">Duluth1</strain>
        <tissue evidence="1">Whole animal</tissue>
    </source>
</reference>